<gene>
    <name evidence="8" type="ORF">EVOR1521_LOCUS22085</name>
</gene>
<dbReference type="PROSITE" id="PS50234">
    <property type="entry name" value="VWFA"/>
    <property type="match status" value="1"/>
</dbReference>
<keyword evidence="3" id="KW-0547">Nucleotide-binding</keyword>
<dbReference type="InterPro" id="IPR004166">
    <property type="entry name" value="a-kinase_dom"/>
</dbReference>
<feature type="domain" description="Alpha-type protein kinase" evidence="7">
    <location>
        <begin position="377"/>
        <end position="604"/>
    </location>
</feature>
<dbReference type="SUPFAM" id="SSF56112">
    <property type="entry name" value="Protein kinase-like (PK-like)"/>
    <property type="match status" value="1"/>
</dbReference>
<accession>A0AA36J481</accession>
<keyword evidence="1" id="KW-0723">Serine/threonine-protein kinase</keyword>
<dbReference type="GO" id="GO:0005524">
    <property type="term" value="F:ATP binding"/>
    <property type="evidence" value="ECO:0007669"/>
    <property type="project" value="UniProtKB-KW"/>
</dbReference>
<dbReference type="Pfam" id="PF02816">
    <property type="entry name" value="Alpha_kinase"/>
    <property type="match status" value="1"/>
</dbReference>
<feature type="domain" description="VWFA" evidence="6">
    <location>
        <begin position="148"/>
        <end position="336"/>
    </location>
</feature>
<dbReference type="InterPro" id="IPR002035">
    <property type="entry name" value="VWF_A"/>
</dbReference>
<keyword evidence="9" id="KW-1185">Reference proteome</keyword>
<dbReference type="SUPFAM" id="SSF53300">
    <property type="entry name" value="vWA-like"/>
    <property type="match status" value="1"/>
</dbReference>
<name>A0AA36J481_9DINO</name>
<sequence length="680" mass="74008">MKEKEKREMLVCTGCGQRRSKMPSSWTLDDCLFYCPACWQETSCGLCGHHDPKGSNFKGAWNCRACRHKRIVKEKHAPDHDVLQQLIISESSALCQPECAAHPAPPATLWDAEADVKNWSDDENAEDDVVCDLPVKLQPKVHVPDARHIVLLLDASGSMRNQDVDADPEIQKELGNSCPQLTRLEAAELCAMKFAKEHEVARPQDVFSVVTFHETASIIARQLSAAEVAKGLALSDRPANGTFYLEGLKAAVGLLSEKRWPGTVVLLSDGRPADTKAALAYLQEHFLGQEIQLHGIGFGSRVESFAALQQLACLTGGTFALSGCTVRGLCRAFSSVSSTITAGPGGRPELASQKPRVREVTYELPEVGVFGKKHVVHFSAARSIFSYDGETFQLQTFRPGPVVRRRLPYMRGGMRLVYGFQDEQVCKNGSWMVAKCSRYQDDVLNSRAVVEAHAKSTAIAHYFASRFNAKLHSLGEMAKLLFVPCFVYHSEGPAVDEFFAAERYLPGVFLKYNSNNGYAAYGSLPHNDLVQAFLHFSFQESGGHIIVADLQGVARESEVLLTDPQVLSLNRAYGPGDLGAAGYLRCLGAHRCGPTCKKLGLSPISSATLRRIHREGEAAGGMAKTLLAAMQANSGSSAGWQKVSSFGSDDWAKISDLAAAEYASEGNASSHVSASSWTHL</sequence>
<dbReference type="GO" id="GO:0004674">
    <property type="term" value="F:protein serine/threonine kinase activity"/>
    <property type="evidence" value="ECO:0007669"/>
    <property type="project" value="UniProtKB-KW"/>
</dbReference>
<dbReference type="CDD" id="cd04515">
    <property type="entry name" value="Alpha_kinase"/>
    <property type="match status" value="1"/>
</dbReference>
<keyword evidence="2" id="KW-0808">Transferase</keyword>
<dbReference type="InterPro" id="IPR036465">
    <property type="entry name" value="vWFA_dom_sf"/>
</dbReference>
<evidence type="ECO:0008006" key="10">
    <source>
        <dbReference type="Google" id="ProtNLM"/>
    </source>
</evidence>
<evidence type="ECO:0000313" key="9">
    <source>
        <dbReference type="Proteomes" id="UP001178507"/>
    </source>
</evidence>
<comment type="caution">
    <text evidence="8">The sequence shown here is derived from an EMBL/GenBank/DDBJ whole genome shotgun (WGS) entry which is preliminary data.</text>
</comment>
<protein>
    <recommendedName>
        <fullName evidence="10">Alpha-type protein kinase domain-containing protein</fullName>
    </recommendedName>
</protein>
<evidence type="ECO:0000256" key="5">
    <source>
        <dbReference type="ARBA" id="ARBA00022840"/>
    </source>
</evidence>
<reference evidence="8" key="1">
    <citation type="submission" date="2023-08" db="EMBL/GenBank/DDBJ databases">
        <authorList>
            <person name="Chen Y."/>
            <person name="Shah S."/>
            <person name="Dougan E. K."/>
            <person name="Thang M."/>
            <person name="Chan C."/>
        </authorList>
    </citation>
    <scope>NUCLEOTIDE SEQUENCE</scope>
</reference>
<keyword evidence="4" id="KW-0418">Kinase</keyword>
<proteinExistence type="predicted"/>
<dbReference type="InterPro" id="IPR051852">
    <property type="entry name" value="Alpha-type_PK"/>
</dbReference>
<evidence type="ECO:0000256" key="4">
    <source>
        <dbReference type="ARBA" id="ARBA00022777"/>
    </source>
</evidence>
<dbReference type="PANTHER" id="PTHR45992">
    <property type="entry name" value="EUKARYOTIC ELONGATION FACTOR 2 KINASE-RELATED"/>
    <property type="match status" value="1"/>
</dbReference>
<dbReference type="Proteomes" id="UP001178507">
    <property type="component" value="Unassembled WGS sequence"/>
</dbReference>
<dbReference type="EMBL" id="CAUJNA010003294">
    <property type="protein sequence ID" value="CAJ1398244.1"/>
    <property type="molecule type" value="Genomic_DNA"/>
</dbReference>
<dbReference type="Gene3D" id="3.20.200.10">
    <property type="entry name" value="MHCK/EF2 kinase"/>
    <property type="match status" value="1"/>
</dbReference>
<evidence type="ECO:0000256" key="2">
    <source>
        <dbReference type="ARBA" id="ARBA00022679"/>
    </source>
</evidence>
<dbReference type="Pfam" id="PF13519">
    <property type="entry name" value="VWA_2"/>
    <property type="match status" value="1"/>
</dbReference>
<dbReference type="CDD" id="cd00198">
    <property type="entry name" value="vWFA"/>
    <property type="match status" value="1"/>
</dbReference>
<evidence type="ECO:0000256" key="3">
    <source>
        <dbReference type="ARBA" id="ARBA00022741"/>
    </source>
</evidence>
<evidence type="ECO:0000313" key="8">
    <source>
        <dbReference type="EMBL" id="CAJ1398244.1"/>
    </source>
</evidence>
<organism evidence="8 9">
    <name type="scientific">Effrenium voratum</name>
    <dbReference type="NCBI Taxonomy" id="2562239"/>
    <lineage>
        <taxon>Eukaryota</taxon>
        <taxon>Sar</taxon>
        <taxon>Alveolata</taxon>
        <taxon>Dinophyceae</taxon>
        <taxon>Suessiales</taxon>
        <taxon>Symbiodiniaceae</taxon>
        <taxon>Effrenium</taxon>
    </lineage>
</organism>
<evidence type="ECO:0000256" key="1">
    <source>
        <dbReference type="ARBA" id="ARBA00022527"/>
    </source>
</evidence>
<dbReference type="PROSITE" id="PS51158">
    <property type="entry name" value="ALPHA_KINASE"/>
    <property type="match status" value="1"/>
</dbReference>
<dbReference type="Gene3D" id="3.40.50.410">
    <property type="entry name" value="von Willebrand factor, type A domain"/>
    <property type="match status" value="1"/>
</dbReference>
<dbReference type="AlphaFoldDB" id="A0AA36J481"/>
<evidence type="ECO:0000259" key="7">
    <source>
        <dbReference type="PROSITE" id="PS51158"/>
    </source>
</evidence>
<keyword evidence="5" id="KW-0067">ATP-binding</keyword>
<dbReference type="SMART" id="SM00811">
    <property type="entry name" value="Alpha_kinase"/>
    <property type="match status" value="1"/>
</dbReference>
<dbReference type="InterPro" id="IPR011009">
    <property type="entry name" value="Kinase-like_dom_sf"/>
</dbReference>
<evidence type="ECO:0000259" key="6">
    <source>
        <dbReference type="PROSITE" id="PS50234"/>
    </source>
</evidence>